<evidence type="ECO:0000313" key="4">
    <source>
        <dbReference type="EMBL" id="GHG04901.1"/>
    </source>
</evidence>
<evidence type="ECO:0000259" key="3">
    <source>
        <dbReference type="Pfam" id="PF00496"/>
    </source>
</evidence>
<evidence type="ECO:0000313" key="5">
    <source>
        <dbReference type="Proteomes" id="UP000632154"/>
    </source>
</evidence>
<feature type="domain" description="Solute-binding protein family 5" evidence="3">
    <location>
        <begin position="103"/>
        <end position="517"/>
    </location>
</feature>
<dbReference type="PROSITE" id="PS51257">
    <property type="entry name" value="PROKAR_LIPOPROTEIN"/>
    <property type="match status" value="1"/>
</dbReference>
<proteinExistence type="predicted"/>
<dbReference type="PANTHER" id="PTHR30290">
    <property type="entry name" value="PERIPLASMIC BINDING COMPONENT OF ABC TRANSPORTER"/>
    <property type="match status" value="1"/>
</dbReference>
<dbReference type="Gene3D" id="3.40.190.10">
    <property type="entry name" value="Periplasmic binding protein-like II"/>
    <property type="match status" value="1"/>
</dbReference>
<dbReference type="Proteomes" id="UP000632154">
    <property type="component" value="Unassembled WGS sequence"/>
</dbReference>
<sequence length="602" mass="64772">MKRIFALTTLALALAACDTKTTTTETTSGVTTTSETTASGAAAPASGAATVSAAGKSDTLVIQRSSDIPTTDPGTSYDTASGEVLENVYETLVTYKGNSTTELEGVLATEWKANDAGTQYSFTLRPDVKFHSGNPMTCADAEYTFQRNLVTNTADSGNWFMAESLLGTGANANDDKNVTWDKIDAAVQCDGETLVFNLPKADPAFLAKLAYTGQAIVDSKHAKEIGEWDGTGDTMMKHVGVDLTGSPLAKDPSGTGPYQIVSNDSTGVTLKAFDGYWGGAPAIKNVVLSIVPEQSSRIQAFLNGDADLIESGGREVVETQLAGQPGVLTVDNLENLGTFGFTMNQDLEGSPNLGSGKWGDGIPANFFQDANMRKCFAAAFDYQSYIDQVQMGKGEQLNTMLPKSFLGYDASLPLAQYDMAAAEEACKAAHGGQAWENGFTLNAAYREGSKTMQTALEILKMNMEGMNPKFKMNIQPLQWSEVISKADEQPMIYVGWSPDYGDPDNFIHTFYHSDGYYNSRAGFKEPELDKLIDQARTSTDEAQRKALYSQIAKMAAEKNLYLQLPTGIDVAAVHDNLKGATAEGYNAMNSGLWLWKNLSKTQ</sequence>
<reference evidence="5" key="1">
    <citation type="journal article" date="2019" name="Int. J. Syst. Evol. Microbiol.">
        <title>The Global Catalogue of Microorganisms (GCM) 10K type strain sequencing project: providing services to taxonomists for standard genome sequencing and annotation.</title>
        <authorList>
            <consortium name="The Broad Institute Genomics Platform"/>
            <consortium name="The Broad Institute Genome Sequencing Center for Infectious Disease"/>
            <person name="Wu L."/>
            <person name="Ma J."/>
        </authorList>
    </citation>
    <scope>NUCLEOTIDE SEQUENCE [LARGE SCALE GENOMIC DNA]</scope>
    <source>
        <strain evidence="5">CGMCC 1.18439</strain>
    </source>
</reference>
<dbReference type="Pfam" id="PF00496">
    <property type="entry name" value="SBP_bac_5"/>
    <property type="match status" value="1"/>
</dbReference>
<feature type="signal peptide" evidence="2">
    <location>
        <begin position="1"/>
        <end position="15"/>
    </location>
</feature>
<dbReference type="InterPro" id="IPR030678">
    <property type="entry name" value="Peptide/Ni-bd"/>
</dbReference>
<gene>
    <name evidence="4" type="ORF">GCM10017783_16820</name>
</gene>
<dbReference type="InterPro" id="IPR000914">
    <property type="entry name" value="SBP_5_dom"/>
</dbReference>
<dbReference type="RefSeq" id="WP_189643249.1">
    <property type="nucleotide sequence ID" value="NZ_BNAL01000020.1"/>
</dbReference>
<dbReference type="Gene3D" id="3.10.105.10">
    <property type="entry name" value="Dipeptide-binding Protein, Domain 3"/>
    <property type="match status" value="1"/>
</dbReference>
<dbReference type="InterPro" id="IPR039424">
    <property type="entry name" value="SBP_5"/>
</dbReference>
<comment type="caution">
    <text evidence="4">The sequence shown here is derived from an EMBL/GenBank/DDBJ whole genome shotgun (WGS) entry which is preliminary data.</text>
</comment>
<accession>A0ABQ3KAG7</accession>
<dbReference type="EMBL" id="BNAL01000020">
    <property type="protein sequence ID" value="GHG04901.1"/>
    <property type="molecule type" value="Genomic_DNA"/>
</dbReference>
<dbReference type="SUPFAM" id="SSF53850">
    <property type="entry name" value="Periplasmic binding protein-like II"/>
    <property type="match status" value="1"/>
</dbReference>
<evidence type="ECO:0000256" key="1">
    <source>
        <dbReference type="SAM" id="MobiDB-lite"/>
    </source>
</evidence>
<name>A0ABQ3KAG7_9DEIO</name>
<protein>
    <submittedName>
        <fullName evidence="4">Peptide ABC transporter substrate-binding protein</fullName>
    </submittedName>
</protein>
<feature type="chain" id="PRO_5046808563" evidence="2">
    <location>
        <begin position="16"/>
        <end position="602"/>
    </location>
</feature>
<dbReference type="PIRSF" id="PIRSF002741">
    <property type="entry name" value="MppA"/>
    <property type="match status" value="1"/>
</dbReference>
<keyword evidence="5" id="KW-1185">Reference proteome</keyword>
<organism evidence="4 5">
    <name type="scientific">Deinococcus piscis</name>
    <dbReference type="NCBI Taxonomy" id="394230"/>
    <lineage>
        <taxon>Bacteria</taxon>
        <taxon>Thermotogati</taxon>
        <taxon>Deinococcota</taxon>
        <taxon>Deinococci</taxon>
        <taxon>Deinococcales</taxon>
        <taxon>Deinococcaceae</taxon>
        <taxon>Deinococcus</taxon>
    </lineage>
</organism>
<dbReference type="PANTHER" id="PTHR30290:SF34">
    <property type="entry name" value="ABC TRANSPORTER, PERIPLASMIC OLIGO-PEPTIDE BINDING PROTEIN, PUTATIVE-RELATED"/>
    <property type="match status" value="1"/>
</dbReference>
<evidence type="ECO:0000256" key="2">
    <source>
        <dbReference type="SAM" id="SignalP"/>
    </source>
</evidence>
<feature type="region of interest" description="Disordered" evidence="1">
    <location>
        <begin position="23"/>
        <end position="47"/>
    </location>
</feature>
<dbReference type="CDD" id="cd08512">
    <property type="entry name" value="PBP2_NikA_DppA_OppA_like_7"/>
    <property type="match status" value="1"/>
</dbReference>
<keyword evidence="2" id="KW-0732">Signal</keyword>